<keyword evidence="2 5" id="KW-0479">Metal-binding</keyword>
<reference evidence="6" key="1">
    <citation type="submission" date="2021-01" db="EMBL/GenBank/DDBJ databases">
        <authorList>
            <person name="Corre E."/>
            <person name="Pelletier E."/>
            <person name="Niang G."/>
            <person name="Scheremetjew M."/>
            <person name="Finn R."/>
            <person name="Kale V."/>
            <person name="Holt S."/>
            <person name="Cochrane G."/>
            <person name="Meng A."/>
            <person name="Brown T."/>
            <person name="Cohen L."/>
        </authorList>
    </citation>
    <scope>NUCLEOTIDE SEQUENCE</scope>
    <source>
        <strain evidence="6">CCMP1897</strain>
    </source>
</reference>
<feature type="binding site" evidence="5">
    <location>
        <position position="502"/>
    </location>
    <ligand>
        <name>Fe cation</name>
        <dbReference type="ChEBI" id="CHEBI:24875"/>
        <note>catalytic</note>
    </ligand>
</feature>
<gene>
    <name evidence="6" type="ORF">PSAL00342_LOCUS4220</name>
</gene>
<sequence length="511" mass="56357">MAKARTCTSDMPWTCPNTAFGVAVERKHVQVKQEGKVPEWMRGKYVRNGPGDYRADGHGRRMKHLFDGYAALVGVELDGKKPCGQQGLLTVTCLDTLAYENAKQGRMKVREFATTPYHSNLSSRAEELLATITTALTGGEGITDNASVNVVKEGTNGLLAMTETKQGTYLVDPDTLQVQKRLEYAPNDRIRGDMTTAHPWWDSTLATWINYSTEVGQGYHVWSRKDGTDQRRKIATVQAKRPWAPTWMHSFATSKNWVLLAEQPMFLNLAAMTLGEQFETPHYNFDWVPQEGTRLNLVNRATGGIKQVHTEPFFNFHFINAFDAEGEHTFVADVVAYKDPDILVALALDNMERVPSTSADLPEARLVRLSVRGSKCEVTNLVDLTKAGNFLEYPTINPAYTSQEYKFVYGVCAAVRPLCVANGLCKINVATKQVEAVWQETGCVTGEPCFVAAPGAGEEDDGVVLSIVNGPSGVSFLLVLDGQSFQELSRLDLGRGVPYGFHGTFVGAENN</sequence>
<evidence type="ECO:0000256" key="4">
    <source>
        <dbReference type="ARBA" id="ARBA00023004"/>
    </source>
</evidence>
<evidence type="ECO:0000256" key="1">
    <source>
        <dbReference type="ARBA" id="ARBA00006787"/>
    </source>
</evidence>
<dbReference type="PANTHER" id="PTHR10543">
    <property type="entry name" value="BETA-CAROTENE DIOXYGENASE"/>
    <property type="match status" value="1"/>
</dbReference>
<proteinExistence type="inferred from homology"/>
<feature type="binding site" evidence="5">
    <location>
        <position position="198"/>
    </location>
    <ligand>
        <name>Fe cation</name>
        <dbReference type="ChEBI" id="CHEBI:24875"/>
        <note>catalytic</note>
    </ligand>
</feature>
<accession>A0A7S3UF32</accession>
<dbReference type="AlphaFoldDB" id="A0A7S3UF32"/>
<protein>
    <submittedName>
        <fullName evidence="6">Uncharacterized protein</fullName>
    </submittedName>
</protein>
<evidence type="ECO:0000256" key="2">
    <source>
        <dbReference type="ARBA" id="ARBA00022723"/>
    </source>
</evidence>
<dbReference type="PANTHER" id="PTHR10543:SF24">
    <property type="entry name" value="CAROTENOID ISOMEROOXYGENASE"/>
    <property type="match status" value="1"/>
</dbReference>
<keyword evidence="3" id="KW-0560">Oxidoreductase</keyword>
<organism evidence="6">
    <name type="scientific">Picocystis salinarum</name>
    <dbReference type="NCBI Taxonomy" id="88271"/>
    <lineage>
        <taxon>Eukaryota</taxon>
        <taxon>Viridiplantae</taxon>
        <taxon>Chlorophyta</taxon>
        <taxon>Picocystophyceae</taxon>
        <taxon>Picocystales</taxon>
        <taxon>Picocystaceae</taxon>
        <taxon>Picocystis</taxon>
    </lineage>
</organism>
<keyword evidence="4 5" id="KW-0408">Iron</keyword>
<dbReference type="InterPro" id="IPR004294">
    <property type="entry name" value="Carotenoid_Oase"/>
</dbReference>
<feature type="binding site" evidence="5">
    <location>
        <position position="317"/>
    </location>
    <ligand>
        <name>Fe cation</name>
        <dbReference type="ChEBI" id="CHEBI:24875"/>
        <note>catalytic</note>
    </ligand>
</feature>
<evidence type="ECO:0000256" key="3">
    <source>
        <dbReference type="ARBA" id="ARBA00023002"/>
    </source>
</evidence>
<name>A0A7S3UF32_9CHLO</name>
<feature type="binding site" evidence="5">
    <location>
        <position position="249"/>
    </location>
    <ligand>
        <name>Fe cation</name>
        <dbReference type="ChEBI" id="CHEBI:24875"/>
        <note>catalytic</note>
    </ligand>
</feature>
<comment type="similarity">
    <text evidence="1">Belongs to the carotenoid oxygenase family.</text>
</comment>
<dbReference type="GO" id="GO:0010436">
    <property type="term" value="F:carotenoid dioxygenase activity"/>
    <property type="evidence" value="ECO:0007669"/>
    <property type="project" value="TreeGrafter"/>
</dbReference>
<evidence type="ECO:0000256" key="5">
    <source>
        <dbReference type="PIRSR" id="PIRSR604294-1"/>
    </source>
</evidence>
<evidence type="ECO:0000313" key="6">
    <source>
        <dbReference type="EMBL" id="CAE0610385.1"/>
    </source>
</evidence>
<comment type="cofactor">
    <cofactor evidence="5">
        <name>Fe(2+)</name>
        <dbReference type="ChEBI" id="CHEBI:29033"/>
    </cofactor>
    <text evidence="5">Binds 1 Fe(2+) ion per subunit.</text>
</comment>
<dbReference type="EMBL" id="HBIS01004639">
    <property type="protein sequence ID" value="CAE0610385.1"/>
    <property type="molecule type" value="Transcribed_RNA"/>
</dbReference>
<dbReference type="GO" id="GO:0046872">
    <property type="term" value="F:metal ion binding"/>
    <property type="evidence" value="ECO:0007669"/>
    <property type="project" value="UniProtKB-KW"/>
</dbReference>
<dbReference type="Pfam" id="PF03055">
    <property type="entry name" value="RPE65"/>
    <property type="match status" value="1"/>
</dbReference>
<dbReference type="GO" id="GO:0016121">
    <property type="term" value="P:carotene catabolic process"/>
    <property type="evidence" value="ECO:0007669"/>
    <property type="project" value="TreeGrafter"/>
</dbReference>
<dbReference type="GO" id="GO:0009507">
    <property type="term" value="C:chloroplast"/>
    <property type="evidence" value="ECO:0007669"/>
    <property type="project" value="TreeGrafter"/>
</dbReference>